<accession>A0A5K1H2W2</accession>
<proteinExistence type="predicted"/>
<reference evidence="2" key="1">
    <citation type="submission" date="2019-09" db="EMBL/GenBank/DDBJ databases">
        <authorList>
            <person name="Zhang L."/>
        </authorList>
    </citation>
    <scope>NUCLEOTIDE SEQUENCE</scope>
</reference>
<dbReference type="InterPro" id="IPR009027">
    <property type="entry name" value="Ribosomal_bL9/RNase_H1_N"/>
</dbReference>
<name>A0A5K1H2W2_9MAGN</name>
<dbReference type="EMBL" id="LR721790">
    <property type="protein sequence ID" value="VVW82860.1"/>
    <property type="molecule type" value="Genomic_DNA"/>
</dbReference>
<protein>
    <recommendedName>
        <fullName evidence="1">Ribonuclease H1 N-terminal domain-containing protein</fullName>
    </recommendedName>
</protein>
<dbReference type="AlphaFoldDB" id="A0A5K1H2W2"/>
<dbReference type="Pfam" id="PF01693">
    <property type="entry name" value="Cauli_VI"/>
    <property type="match status" value="1"/>
</dbReference>
<organism evidence="2">
    <name type="scientific">Nymphaea colorata</name>
    <name type="common">pocket water lily</name>
    <dbReference type="NCBI Taxonomy" id="210225"/>
    <lineage>
        <taxon>Eukaryota</taxon>
        <taxon>Viridiplantae</taxon>
        <taxon>Streptophyta</taxon>
        <taxon>Embryophyta</taxon>
        <taxon>Tracheophyta</taxon>
        <taxon>Spermatophyta</taxon>
        <taxon>Magnoliopsida</taxon>
        <taxon>Nymphaeales</taxon>
        <taxon>Nymphaeaceae</taxon>
        <taxon>Nymphaea</taxon>
    </lineage>
</organism>
<evidence type="ECO:0000259" key="1">
    <source>
        <dbReference type="Pfam" id="PF01693"/>
    </source>
</evidence>
<dbReference type="SUPFAM" id="SSF55658">
    <property type="entry name" value="L9 N-domain-like"/>
    <property type="match status" value="1"/>
</dbReference>
<dbReference type="Gene3D" id="3.40.970.10">
    <property type="entry name" value="Ribonuclease H1, N-terminal domain"/>
    <property type="match status" value="1"/>
</dbReference>
<evidence type="ECO:0000313" key="2">
    <source>
        <dbReference type="EMBL" id="VVW82860.1"/>
    </source>
</evidence>
<feature type="domain" description="Ribonuclease H1 N-terminal" evidence="1">
    <location>
        <begin position="6"/>
        <end position="47"/>
    </location>
</feature>
<sequence>MKPCQKYYVVFEGRERDIYDSWEWCQPLVYRYKGALFRSFDSLKVAEYHMHEYVHNKYGVQVCTPPLIEDDVVDEDIEDKKFEERKCSYKCWITSFVIACFLS</sequence>
<dbReference type="InterPro" id="IPR037056">
    <property type="entry name" value="RNase_H1_N_sf"/>
</dbReference>
<dbReference type="InterPro" id="IPR011320">
    <property type="entry name" value="RNase_H1_N"/>
</dbReference>
<gene>
    <name evidence="2" type="ORF">NYM_LOCUS28532</name>
</gene>